<dbReference type="InParanoid" id="W4K172"/>
<dbReference type="HOGENOM" id="CLU_032957_9_1_1"/>
<keyword evidence="5" id="KW-0732">Signal</keyword>
<dbReference type="InterPro" id="IPR051218">
    <property type="entry name" value="Sec_MonoDiacylglyc_Lipase"/>
</dbReference>
<dbReference type="RefSeq" id="XP_009549121.1">
    <property type="nucleotide sequence ID" value="XM_009550826.1"/>
</dbReference>
<organism evidence="7 8">
    <name type="scientific">Heterobasidion irregulare (strain TC 32-1)</name>
    <dbReference type="NCBI Taxonomy" id="747525"/>
    <lineage>
        <taxon>Eukaryota</taxon>
        <taxon>Fungi</taxon>
        <taxon>Dikarya</taxon>
        <taxon>Basidiomycota</taxon>
        <taxon>Agaricomycotina</taxon>
        <taxon>Agaricomycetes</taxon>
        <taxon>Russulales</taxon>
        <taxon>Bondarzewiaceae</taxon>
        <taxon>Heterobasidion</taxon>
        <taxon>Heterobasidion annosum species complex</taxon>
    </lineage>
</organism>
<dbReference type="eggNOG" id="KOG4569">
    <property type="taxonomic scope" value="Eukaryota"/>
</dbReference>
<dbReference type="CDD" id="cd00519">
    <property type="entry name" value="Lipase_3"/>
    <property type="match status" value="1"/>
</dbReference>
<feature type="domain" description="Fungal lipase-type" evidence="6">
    <location>
        <begin position="105"/>
        <end position="242"/>
    </location>
</feature>
<protein>
    <submittedName>
        <fullName evidence="7">Lipase, class 3</fullName>
    </submittedName>
</protein>
<dbReference type="SUPFAM" id="SSF53474">
    <property type="entry name" value="alpha/beta-Hydrolases"/>
    <property type="match status" value="1"/>
</dbReference>
<evidence type="ECO:0000313" key="7">
    <source>
        <dbReference type="EMBL" id="ETW78821.1"/>
    </source>
</evidence>
<feature type="signal peptide" evidence="5">
    <location>
        <begin position="1"/>
        <end position="24"/>
    </location>
</feature>
<sequence length="301" mass="31828">MVTMAARVFTAALVAVALLDNVQGVAIKRQSVTTLSQAQISTFKPFTFYASASYCAPSTTLTWTCGANCNANPGFKPTASGGDGDTVQFWYVGWDPVESTVIVGHQGTDTSKILPLLTDADFFLTPLDSTLFPGISSSIQVHNGFGAAQEKAATSVLAAVQETISAHGAKTVTVIGHSLGAAISLLDSVYLHLHLPSTIRINTVTYGLPRVGNEAFANYVDANLHLTHINNKKDPVPIVPGRLLGFVHPNGEVHINEDETWDSCPGHDNPSSKCIVGAEPSLLNSNEPDHDGPYDGVEIGC</sequence>
<dbReference type="Proteomes" id="UP000030671">
    <property type="component" value="Unassembled WGS sequence"/>
</dbReference>
<dbReference type="GeneID" id="20668395"/>
<dbReference type="EMBL" id="KI925461">
    <property type="protein sequence ID" value="ETW78821.1"/>
    <property type="molecule type" value="Genomic_DNA"/>
</dbReference>
<evidence type="ECO:0000313" key="8">
    <source>
        <dbReference type="Proteomes" id="UP000030671"/>
    </source>
</evidence>
<dbReference type="OrthoDB" id="426718at2759"/>
<dbReference type="Pfam" id="PF01764">
    <property type="entry name" value="Lipase_3"/>
    <property type="match status" value="1"/>
</dbReference>
<dbReference type="Gene3D" id="3.40.50.1820">
    <property type="entry name" value="alpha/beta hydrolase"/>
    <property type="match status" value="1"/>
</dbReference>
<dbReference type="InterPro" id="IPR029058">
    <property type="entry name" value="AB_hydrolase_fold"/>
</dbReference>
<evidence type="ECO:0000256" key="4">
    <source>
        <dbReference type="ARBA" id="ARBA00048461"/>
    </source>
</evidence>
<dbReference type="KEGG" id="hir:HETIRDRAFT_172384"/>
<feature type="chain" id="PRO_5004843947" evidence="5">
    <location>
        <begin position="25"/>
        <end position="301"/>
    </location>
</feature>
<name>W4K172_HETIT</name>
<comment type="catalytic activity">
    <reaction evidence="3">
        <text>a diacylglycerol + H2O = a monoacylglycerol + a fatty acid + H(+)</text>
        <dbReference type="Rhea" id="RHEA:32731"/>
        <dbReference type="ChEBI" id="CHEBI:15377"/>
        <dbReference type="ChEBI" id="CHEBI:15378"/>
        <dbReference type="ChEBI" id="CHEBI:17408"/>
        <dbReference type="ChEBI" id="CHEBI:18035"/>
        <dbReference type="ChEBI" id="CHEBI:28868"/>
    </reaction>
</comment>
<evidence type="ECO:0000256" key="2">
    <source>
        <dbReference type="ARBA" id="ARBA00043996"/>
    </source>
</evidence>
<dbReference type="AlphaFoldDB" id="W4K172"/>
<accession>W4K172</accession>
<dbReference type="PANTHER" id="PTHR45856">
    <property type="entry name" value="ALPHA/BETA-HYDROLASES SUPERFAMILY PROTEIN"/>
    <property type="match status" value="1"/>
</dbReference>
<comment type="catalytic activity">
    <reaction evidence="4">
        <text>a monoacylglycerol + H2O = glycerol + a fatty acid + H(+)</text>
        <dbReference type="Rhea" id="RHEA:15245"/>
        <dbReference type="ChEBI" id="CHEBI:15377"/>
        <dbReference type="ChEBI" id="CHEBI:15378"/>
        <dbReference type="ChEBI" id="CHEBI:17408"/>
        <dbReference type="ChEBI" id="CHEBI:17754"/>
        <dbReference type="ChEBI" id="CHEBI:28868"/>
    </reaction>
</comment>
<dbReference type="InterPro" id="IPR002921">
    <property type="entry name" value="Fungal_lipase-type"/>
</dbReference>
<keyword evidence="8" id="KW-1185">Reference proteome</keyword>
<reference evidence="7 8" key="1">
    <citation type="journal article" date="2012" name="New Phytol.">
        <title>Insight into trade-off between wood decay and parasitism from the genome of a fungal forest pathogen.</title>
        <authorList>
            <person name="Olson A."/>
            <person name="Aerts A."/>
            <person name="Asiegbu F."/>
            <person name="Belbahri L."/>
            <person name="Bouzid O."/>
            <person name="Broberg A."/>
            <person name="Canback B."/>
            <person name="Coutinho P.M."/>
            <person name="Cullen D."/>
            <person name="Dalman K."/>
            <person name="Deflorio G."/>
            <person name="van Diepen L.T."/>
            <person name="Dunand C."/>
            <person name="Duplessis S."/>
            <person name="Durling M."/>
            <person name="Gonthier P."/>
            <person name="Grimwood J."/>
            <person name="Fossdal C.G."/>
            <person name="Hansson D."/>
            <person name="Henrissat B."/>
            <person name="Hietala A."/>
            <person name="Himmelstrand K."/>
            <person name="Hoffmeister D."/>
            <person name="Hogberg N."/>
            <person name="James T.Y."/>
            <person name="Karlsson M."/>
            <person name="Kohler A."/>
            <person name="Kues U."/>
            <person name="Lee Y.H."/>
            <person name="Lin Y.C."/>
            <person name="Lind M."/>
            <person name="Lindquist E."/>
            <person name="Lombard V."/>
            <person name="Lucas S."/>
            <person name="Lunden K."/>
            <person name="Morin E."/>
            <person name="Murat C."/>
            <person name="Park J."/>
            <person name="Raffaello T."/>
            <person name="Rouze P."/>
            <person name="Salamov A."/>
            <person name="Schmutz J."/>
            <person name="Solheim H."/>
            <person name="Stahlberg J."/>
            <person name="Velez H."/>
            <person name="de Vries R.P."/>
            <person name="Wiebenga A."/>
            <person name="Woodward S."/>
            <person name="Yakovlev I."/>
            <person name="Garbelotto M."/>
            <person name="Martin F."/>
            <person name="Grigoriev I.V."/>
            <person name="Stenlid J."/>
        </authorList>
    </citation>
    <scope>NUCLEOTIDE SEQUENCE [LARGE SCALE GENOMIC DNA]</scope>
    <source>
        <strain evidence="7 8">TC 32-1</strain>
    </source>
</reference>
<evidence type="ECO:0000256" key="3">
    <source>
        <dbReference type="ARBA" id="ARBA00047591"/>
    </source>
</evidence>
<proteinExistence type="inferred from homology"/>
<evidence type="ECO:0000259" key="6">
    <source>
        <dbReference type="Pfam" id="PF01764"/>
    </source>
</evidence>
<evidence type="ECO:0000256" key="1">
    <source>
        <dbReference type="ARBA" id="ARBA00023157"/>
    </source>
</evidence>
<dbReference type="GO" id="GO:0006629">
    <property type="term" value="P:lipid metabolic process"/>
    <property type="evidence" value="ECO:0007669"/>
    <property type="project" value="InterPro"/>
</dbReference>
<keyword evidence="1" id="KW-1015">Disulfide bond</keyword>
<dbReference type="PANTHER" id="PTHR45856:SF25">
    <property type="entry name" value="FUNGAL LIPASE-LIKE DOMAIN-CONTAINING PROTEIN"/>
    <property type="match status" value="1"/>
</dbReference>
<comment type="similarity">
    <text evidence="2">Belongs to the AB hydrolase superfamily. Lipase family. Class 3 subfamily.</text>
</comment>
<evidence type="ECO:0000256" key="5">
    <source>
        <dbReference type="SAM" id="SignalP"/>
    </source>
</evidence>
<gene>
    <name evidence="7" type="ORF">HETIRDRAFT_172384</name>
</gene>